<evidence type="ECO:0000313" key="1">
    <source>
        <dbReference type="EMBL" id="CAI6349682.1"/>
    </source>
</evidence>
<reference evidence="1 2" key="1">
    <citation type="submission" date="2023-01" db="EMBL/GenBank/DDBJ databases">
        <authorList>
            <person name="Whitehead M."/>
        </authorList>
    </citation>
    <scope>NUCLEOTIDE SEQUENCE [LARGE SCALE GENOMIC DNA]</scope>
</reference>
<evidence type="ECO:0000313" key="2">
    <source>
        <dbReference type="Proteomes" id="UP001160148"/>
    </source>
</evidence>
<sequence>MKIKDQTDCETSTNKRSLYKSNALCERTSEQSLSDVIQKLTRQIEHIENISKCQNVNKNIKVNDISCDDELIYQPPNKIIKYDNDIISTNFCNSDENSIGSTNKINPTTKHVSKKVKLDKNIIFQKDVDDSESSDSVCFPDQADKFNTSVEHVFNELMLGNNKISFSTEDQSMSQSNVSESSMNKSDVYLNVGEILGPEMCDDNLDNSMDQNNVLDLTKCDIDEIIVHSVTNEGINCTTPFDNVNSVIQKDSEQKTQYSGDSIHETDLGKMVVQDRKSCESTINIENQETVCKTLNNQEENIFESSSTVDDLRDVNILKAVRPKIIDCENNFNLKDLLDINEYVNEEMMSENENVTCKSNLEQKNKGTLKILTIEEEEMLTKLLSNEDEELGIVTDYKDKTTVSQTCEDYVNENISKKRKIQDDLLVVATHVSDENFSIFNEGISRLDQTDKPTISMNYRVDITILNNKEIDNSTERKSPSSVTGDEFISNTFYFGTENCRDVSVHTIHSLDAYEMNNSLRNNTTVHSMENNDSLVSLNKDIENSIVELYCNSDDTTLSGIENKSYNNEQESARGIMKHTIKDIAVSLESSNSFRLGLIK</sequence>
<organism evidence="1 2">
    <name type="scientific">Macrosiphum euphorbiae</name>
    <name type="common">potato aphid</name>
    <dbReference type="NCBI Taxonomy" id="13131"/>
    <lineage>
        <taxon>Eukaryota</taxon>
        <taxon>Metazoa</taxon>
        <taxon>Ecdysozoa</taxon>
        <taxon>Arthropoda</taxon>
        <taxon>Hexapoda</taxon>
        <taxon>Insecta</taxon>
        <taxon>Pterygota</taxon>
        <taxon>Neoptera</taxon>
        <taxon>Paraneoptera</taxon>
        <taxon>Hemiptera</taxon>
        <taxon>Sternorrhyncha</taxon>
        <taxon>Aphidomorpha</taxon>
        <taxon>Aphidoidea</taxon>
        <taxon>Aphididae</taxon>
        <taxon>Macrosiphini</taxon>
        <taxon>Macrosiphum</taxon>
    </lineage>
</organism>
<gene>
    <name evidence="1" type="ORF">MEUPH1_LOCUS6216</name>
</gene>
<dbReference type="Proteomes" id="UP001160148">
    <property type="component" value="Unassembled WGS sequence"/>
</dbReference>
<keyword evidence="2" id="KW-1185">Reference proteome</keyword>
<dbReference type="EMBL" id="CARXXK010000001">
    <property type="protein sequence ID" value="CAI6349682.1"/>
    <property type="molecule type" value="Genomic_DNA"/>
</dbReference>
<proteinExistence type="predicted"/>
<dbReference type="AlphaFoldDB" id="A0AAV0W1F2"/>
<accession>A0AAV0W1F2</accession>
<comment type="caution">
    <text evidence="1">The sequence shown here is derived from an EMBL/GenBank/DDBJ whole genome shotgun (WGS) entry which is preliminary data.</text>
</comment>
<protein>
    <submittedName>
        <fullName evidence="1">Uncharacterized protein</fullName>
    </submittedName>
</protein>
<name>A0AAV0W1F2_9HEMI</name>